<proteinExistence type="predicted"/>
<dbReference type="EMBL" id="GGEC01092673">
    <property type="protein sequence ID" value="MBX73157.1"/>
    <property type="molecule type" value="Transcribed_RNA"/>
</dbReference>
<organism evidence="1">
    <name type="scientific">Rhizophora mucronata</name>
    <name type="common">Asiatic mangrove</name>
    <dbReference type="NCBI Taxonomy" id="61149"/>
    <lineage>
        <taxon>Eukaryota</taxon>
        <taxon>Viridiplantae</taxon>
        <taxon>Streptophyta</taxon>
        <taxon>Embryophyta</taxon>
        <taxon>Tracheophyta</taxon>
        <taxon>Spermatophyta</taxon>
        <taxon>Magnoliopsida</taxon>
        <taxon>eudicotyledons</taxon>
        <taxon>Gunneridae</taxon>
        <taxon>Pentapetalae</taxon>
        <taxon>rosids</taxon>
        <taxon>fabids</taxon>
        <taxon>Malpighiales</taxon>
        <taxon>Rhizophoraceae</taxon>
        <taxon>Rhizophora</taxon>
    </lineage>
</organism>
<dbReference type="AlphaFoldDB" id="A0A2P2R1T2"/>
<accession>A0A2P2R1T2</accession>
<evidence type="ECO:0000313" key="1">
    <source>
        <dbReference type="EMBL" id="MBX73157.1"/>
    </source>
</evidence>
<sequence>MEQKEHVIFLLAWHNSYLNKVEFPKTG</sequence>
<reference evidence="1" key="1">
    <citation type="submission" date="2018-02" db="EMBL/GenBank/DDBJ databases">
        <title>Rhizophora mucronata_Transcriptome.</title>
        <authorList>
            <person name="Meera S.P."/>
            <person name="Sreeshan A."/>
            <person name="Augustine A."/>
        </authorList>
    </citation>
    <scope>NUCLEOTIDE SEQUENCE</scope>
    <source>
        <tissue evidence="1">Leaf</tissue>
    </source>
</reference>
<name>A0A2P2R1T2_RHIMU</name>
<protein>
    <submittedName>
        <fullName evidence="1">Uncharacterized protein</fullName>
    </submittedName>
</protein>